<dbReference type="PANTHER" id="PTHR48020:SF4">
    <property type="entry name" value="SYMPORT, PUTATIVE (AFU_ORTHOLOGUE AFUA_3G11790)-RELATED"/>
    <property type="match status" value="1"/>
</dbReference>
<evidence type="ECO:0000313" key="12">
    <source>
        <dbReference type="EMBL" id="GAC75027.1"/>
    </source>
</evidence>
<dbReference type="InterPro" id="IPR020846">
    <property type="entry name" value="MFS_dom"/>
</dbReference>
<evidence type="ECO:0000256" key="9">
    <source>
        <dbReference type="SAM" id="Phobius"/>
    </source>
</evidence>
<evidence type="ECO:0000256" key="1">
    <source>
        <dbReference type="ARBA" id="ARBA00004141"/>
    </source>
</evidence>
<dbReference type="PANTHER" id="PTHR48020">
    <property type="entry name" value="PROTON MYO-INOSITOL COTRANSPORTER"/>
    <property type="match status" value="1"/>
</dbReference>
<dbReference type="GO" id="GO:0016020">
    <property type="term" value="C:membrane"/>
    <property type="evidence" value="ECO:0007669"/>
    <property type="project" value="UniProtKB-SubCell"/>
</dbReference>
<keyword evidence="5 9" id="KW-1133">Transmembrane helix</keyword>
<dbReference type="FunFam" id="1.20.1250.20:FF:000474">
    <property type="entry name" value="Sugar transporter, putative"/>
    <property type="match status" value="1"/>
</dbReference>
<feature type="transmembrane region" description="Helical" evidence="9">
    <location>
        <begin position="380"/>
        <end position="405"/>
    </location>
</feature>
<feature type="transmembrane region" description="Helical" evidence="9">
    <location>
        <begin position="134"/>
        <end position="153"/>
    </location>
</feature>
<feature type="transmembrane region" description="Helical" evidence="9">
    <location>
        <begin position="450"/>
        <end position="471"/>
    </location>
</feature>
<evidence type="ECO:0000256" key="5">
    <source>
        <dbReference type="ARBA" id="ARBA00022989"/>
    </source>
</evidence>
<feature type="transmembrane region" description="Helical" evidence="9">
    <location>
        <begin position="477"/>
        <end position="494"/>
    </location>
</feature>
<dbReference type="OrthoDB" id="5290825at2759"/>
<organism evidence="12 13">
    <name type="scientific">Pseudozyma antarctica (strain T-34)</name>
    <name type="common">Yeast</name>
    <name type="synonym">Candida antarctica</name>
    <dbReference type="NCBI Taxonomy" id="1151754"/>
    <lineage>
        <taxon>Eukaryota</taxon>
        <taxon>Fungi</taxon>
        <taxon>Dikarya</taxon>
        <taxon>Basidiomycota</taxon>
        <taxon>Ustilaginomycotina</taxon>
        <taxon>Ustilaginomycetes</taxon>
        <taxon>Ustilaginales</taxon>
        <taxon>Ustilaginaceae</taxon>
        <taxon>Moesziomyces</taxon>
    </lineage>
</organism>
<dbReference type="InterPro" id="IPR036259">
    <property type="entry name" value="MFS_trans_sf"/>
</dbReference>
<feature type="region of interest" description="Disordered" evidence="8">
    <location>
        <begin position="880"/>
        <end position="917"/>
    </location>
</feature>
<dbReference type="Pfam" id="PF00083">
    <property type="entry name" value="Sugar_tr"/>
    <property type="match status" value="1"/>
</dbReference>
<feature type="region of interest" description="Disordered" evidence="8">
    <location>
        <begin position="1"/>
        <end position="25"/>
    </location>
</feature>
<dbReference type="InterPro" id="IPR003663">
    <property type="entry name" value="Sugar/inositol_transpt"/>
</dbReference>
<dbReference type="PROSITE" id="PS50850">
    <property type="entry name" value="MFS"/>
    <property type="match status" value="1"/>
</dbReference>
<proteinExistence type="inferred from homology"/>
<dbReference type="PRINTS" id="PR00171">
    <property type="entry name" value="SUGRTRNSPORT"/>
</dbReference>
<feature type="compositionally biased region" description="Low complexity" evidence="8">
    <location>
        <begin position="701"/>
        <end position="737"/>
    </location>
</feature>
<feature type="domain" description="BHLH" evidence="11">
    <location>
        <begin position="764"/>
        <end position="818"/>
    </location>
</feature>
<feature type="transmembrane region" description="Helical" evidence="9">
    <location>
        <begin position="548"/>
        <end position="567"/>
    </location>
</feature>
<feature type="region of interest" description="Disordered" evidence="8">
    <location>
        <begin position="699"/>
        <end position="765"/>
    </location>
</feature>
<evidence type="ECO:0000256" key="7">
    <source>
        <dbReference type="ARBA" id="ARBA00049119"/>
    </source>
</evidence>
<keyword evidence="3" id="KW-0813">Transport</keyword>
<dbReference type="GO" id="GO:0046983">
    <property type="term" value="F:protein dimerization activity"/>
    <property type="evidence" value="ECO:0007669"/>
    <property type="project" value="InterPro"/>
</dbReference>
<comment type="catalytic activity">
    <reaction evidence="7">
        <text>myo-inositol(out) + H(+)(out) = myo-inositol(in) + H(+)(in)</text>
        <dbReference type="Rhea" id="RHEA:60364"/>
        <dbReference type="ChEBI" id="CHEBI:15378"/>
        <dbReference type="ChEBI" id="CHEBI:17268"/>
    </reaction>
</comment>
<evidence type="ECO:0000256" key="8">
    <source>
        <dbReference type="SAM" id="MobiDB-lite"/>
    </source>
</evidence>
<name>M9MGA3_PSEA3</name>
<dbReference type="GO" id="GO:0015798">
    <property type="term" value="P:myo-inositol transport"/>
    <property type="evidence" value="ECO:0007669"/>
    <property type="project" value="UniProtKB-ARBA"/>
</dbReference>
<evidence type="ECO:0000259" key="10">
    <source>
        <dbReference type="PROSITE" id="PS50850"/>
    </source>
</evidence>
<dbReference type="InterPro" id="IPR011598">
    <property type="entry name" value="bHLH_dom"/>
</dbReference>
<feature type="transmembrane region" description="Helical" evidence="9">
    <location>
        <begin position="234"/>
        <end position="251"/>
    </location>
</feature>
<feature type="compositionally biased region" description="Low complexity" evidence="8">
    <location>
        <begin position="883"/>
        <end position="892"/>
    </location>
</feature>
<dbReference type="SUPFAM" id="SSF47459">
    <property type="entry name" value="HLH, helix-loop-helix DNA-binding domain"/>
    <property type="match status" value="1"/>
</dbReference>
<accession>M9MGA3</accession>
<dbReference type="InterPro" id="IPR036638">
    <property type="entry name" value="HLH_DNA-bd_sf"/>
</dbReference>
<feature type="transmembrane region" description="Helical" evidence="9">
    <location>
        <begin position="425"/>
        <end position="443"/>
    </location>
</feature>
<sequence length="1020" mass="112144">MDSRTSGKASSKDAASIDDKKEGVQVSTYDHHHDGARSHDEEGIFRAQAEHPEIHNIEAILKNPLRGIPRDTLLEQVTVFCNENELGQHVELFKKAALVAQTPNDFEIIPELNEEDRYHIRREKTHKWAISKQLWMLVFVVSLGSAIQGWDNTGANGANLSFPQEFGIEHQEWLVGFINSAPTIAGLMSAWLSDPLNNWLGRRWVIFITALFTVFPVLAQAFTRNWWELAICRLLLGVGIGCKITTIPIMTAESVPTAIRGGLVMSFQLFVAFGIFLGFCSNMIFYGIGRIAWRVQLAAAFVPAVPLLVLVWFIPESPRWLLKKRRYAASFRSFCRLRNSNIQAARDLYYAHAQIEIERHAFEGRTYSRRLRDLFIVPRLRTATLGSLIVMMAQQLSGINIIAFYSSSLFVNAGYSTKQALSASLGFGAVNTLFALPAIWTIDTFGRRNLLLFTFPNMAWCLFAAAGAFTMSADNSARVPLIALFVYVFTAFYSPGMGPVPNVYASECFPLSHREIGSSWSIFINNSFSTILSLTFPRMLAKLGPTGALCFYGGTNLLAFVMIFLGLPETKALTLEELDFVFAVPASRFASYQVRSYLPYFVKRYLLWQESASLTPLYRWEDGQSSASGLKFLCPTDNASPLLDIPQERLTGQQTALAATLPAGVQANPPSPRSNMASTPQLFDVLSFSAIQAAFPSPHPAIGAGARSSGSGHAPSDRSASSSLSASAATSASQQEQSGRRPSQNSSEAPAKKQRKRKRNFSSADRVVHSVIEKQRREAFNENLQALADLIPELQGVPASQLFKTVVVNASASYHQRQSGFVKVCLDEIEALQRKCHDLQQTVSLLSGCAQTTSEDLSSSNFKRVQGELCKDRIALEGGCSGRARSTSTARSLPSLDTDSQALQVGDSEARPTSARSLGLDQSDHAAALILDLPDTLFDHTALQAPAAAAVGPGFAQVAQDEQALALERVLPKAGPDAMPAFLLHGEVTGQTSETMPFPWESFSPDNFFYRQLLQARTRM</sequence>
<dbReference type="Gene3D" id="1.20.1250.20">
    <property type="entry name" value="MFS general substrate transporter like domains"/>
    <property type="match status" value="1"/>
</dbReference>
<dbReference type="AlphaFoldDB" id="M9MGA3"/>
<feature type="compositionally biased region" description="Basic and acidic residues" evidence="8">
    <location>
        <begin position="15"/>
        <end position="25"/>
    </location>
</feature>
<feature type="transmembrane region" description="Helical" evidence="9">
    <location>
        <begin position="204"/>
        <end position="222"/>
    </location>
</feature>
<evidence type="ECO:0000259" key="11">
    <source>
        <dbReference type="PROSITE" id="PS50888"/>
    </source>
</evidence>
<dbReference type="InterPro" id="IPR005828">
    <property type="entry name" value="MFS_sugar_transport-like"/>
</dbReference>
<keyword evidence="4 9" id="KW-0812">Transmembrane</keyword>
<dbReference type="GO" id="GO:0015791">
    <property type="term" value="P:polyol transmembrane transport"/>
    <property type="evidence" value="ECO:0007669"/>
    <property type="project" value="UniProtKB-ARBA"/>
</dbReference>
<reference evidence="13" key="1">
    <citation type="journal article" date="2013" name="Genome Announc.">
        <title>Genome sequence of the basidiomycetous yeast Pseudozyma antarctica T-34, a producer of the glycolipid biosurfactants mannosylerythritol lipids.</title>
        <authorList>
            <person name="Morita T."/>
            <person name="Koike H."/>
            <person name="Koyama Y."/>
            <person name="Hagiwara H."/>
            <person name="Ito E."/>
            <person name="Fukuoka T."/>
            <person name="Imura T."/>
            <person name="Machida M."/>
            <person name="Kitamoto D."/>
        </authorList>
    </citation>
    <scope>NUCLEOTIDE SEQUENCE [LARGE SCALE GENOMIC DNA]</scope>
    <source>
        <strain evidence="13">T-34</strain>
    </source>
</reference>
<feature type="transmembrane region" description="Helical" evidence="9">
    <location>
        <begin position="263"/>
        <end position="285"/>
    </location>
</feature>
<dbReference type="Proteomes" id="UP000011976">
    <property type="component" value="Unassembled WGS sequence"/>
</dbReference>
<dbReference type="InterPro" id="IPR050814">
    <property type="entry name" value="Myo-inositol_Transporter"/>
</dbReference>
<dbReference type="SUPFAM" id="SSF103473">
    <property type="entry name" value="MFS general substrate transporter"/>
    <property type="match status" value="1"/>
</dbReference>
<dbReference type="NCBIfam" id="TIGR00879">
    <property type="entry name" value="SP"/>
    <property type="match status" value="1"/>
</dbReference>
<dbReference type="PROSITE" id="PS50888">
    <property type="entry name" value="BHLH"/>
    <property type="match status" value="1"/>
</dbReference>
<comment type="similarity">
    <text evidence="2">Belongs to the major facilitator superfamily. Sugar transporter (TC 2.A.1.1) family.</text>
</comment>
<evidence type="ECO:0000313" key="13">
    <source>
        <dbReference type="Proteomes" id="UP000011976"/>
    </source>
</evidence>
<evidence type="ECO:0000256" key="6">
    <source>
        <dbReference type="ARBA" id="ARBA00023136"/>
    </source>
</evidence>
<evidence type="ECO:0000256" key="2">
    <source>
        <dbReference type="ARBA" id="ARBA00010992"/>
    </source>
</evidence>
<dbReference type="EMBL" id="DF196780">
    <property type="protein sequence ID" value="GAC75027.1"/>
    <property type="molecule type" value="Genomic_DNA"/>
</dbReference>
<gene>
    <name evidence="12" type="ORF">PANT_14c00003</name>
</gene>
<evidence type="ECO:0000256" key="4">
    <source>
        <dbReference type="ARBA" id="ARBA00022692"/>
    </source>
</evidence>
<evidence type="ECO:0000256" key="3">
    <source>
        <dbReference type="ARBA" id="ARBA00022448"/>
    </source>
</evidence>
<comment type="subcellular location">
    <subcellularLocation>
        <location evidence="1">Membrane</location>
        <topology evidence="1">Multi-pass membrane protein</topology>
    </subcellularLocation>
</comment>
<feature type="domain" description="Major facilitator superfamily (MFS) profile" evidence="10">
    <location>
        <begin position="137"/>
        <end position="571"/>
    </location>
</feature>
<keyword evidence="6 9" id="KW-0472">Membrane</keyword>
<protein>
    <submittedName>
        <fullName evidence="12">Predicted transporter</fullName>
    </submittedName>
</protein>
<feature type="transmembrane region" description="Helical" evidence="9">
    <location>
        <begin position="291"/>
        <end position="314"/>
    </location>
</feature>
<dbReference type="Gene3D" id="4.10.280.10">
    <property type="entry name" value="Helix-loop-helix DNA-binding domain"/>
    <property type="match status" value="1"/>
</dbReference>
<dbReference type="GO" id="GO:0022857">
    <property type="term" value="F:transmembrane transporter activity"/>
    <property type="evidence" value="ECO:0007669"/>
    <property type="project" value="InterPro"/>
</dbReference>